<organism evidence="2 3">
    <name type="scientific">Emiliania huxleyi (strain CCMP1516)</name>
    <dbReference type="NCBI Taxonomy" id="280463"/>
    <lineage>
        <taxon>Eukaryota</taxon>
        <taxon>Haptista</taxon>
        <taxon>Haptophyta</taxon>
        <taxon>Prymnesiophyceae</taxon>
        <taxon>Isochrysidales</taxon>
        <taxon>Noelaerhabdaceae</taxon>
        <taxon>Emiliania</taxon>
    </lineage>
</organism>
<dbReference type="InterPro" id="IPR002818">
    <property type="entry name" value="DJ-1/PfpI"/>
</dbReference>
<dbReference type="PANTHER" id="PTHR43130:SF15">
    <property type="entry name" value="THIJ_PFPI FAMILY PROTEIN (AFU_ORTHOLOGUE AFUA_5G14240)"/>
    <property type="match status" value="1"/>
</dbReference>
<dbReference type="GeneID" id="17261426"/>
<dbReference type="InterPro" id="IPR052158">
    <property type="entry name" value="INH-QAR"/>
</dbReference>
<sequence length="224" mass="22920">MPKLLLVAFEGFELLDAFGPLELLLLAGYSVTIAAPTNGVVRGGVVGSEACKSEAAKLEVRSCVPVVASHSLVEALSQKWDLLLVPGGQGTRALVGDEPFLATLALLCDASAAVASVCTGSALLAAAGVLDGRKATTNKRGWAWVTESSKRAATVEWTPRARWVADRTGGKLCATSSGVAAGLDMAVWLASDLLGAGVGEAAAKRAEYVPSTDPADDPFAALVK</sequence>
<dbReference type="STRING" id="2903.R1DLA8"/>
<dbReference type="Pfam" id="PF01965">
    <property type="entry name" value="DJ-1_PfpI"/>
    <property type="match status" value="1"/>
</dbReference>
<dbReference type="KEGG" id="ehx:EMIHUDRAFT_74744"/>
<accession>A0A0D3JEK6</accession>
<dbReference type="PANTHER" id="PTHR43130">
    <property type="entry name" value="ARAC-FAMILY TRANSCRIPTIONAL REGULATOR"/>
    <property type="match status" value="1"/>
</dbReference>
<dbReference type="Proteomes" id="UP000013827">
    <property type="component" value="Unassembled WGS sequence"/>
</dbReference>
<reference evidence="2" key="2">
    <citation type="submission" date="2024-10" db="UniProtKB">
        <authorList>
            <consortium name="EnsemblProtists"/>
        </authorList>
    </citation>
    <scope>IDENTIFICATION</scope>
</reference>
<dbReference type="InterPro" id="IPR029062">
    <property type="entry name" value="Class_I_gatase-like"/>
</dbReference>
<dbReference type="KEGG" id="ehx:EMIHUDRAFT_66371"/>
<name>A0A0D3JEK6_EMIH1</name>
<feature type="domain" description="DJ-1/PfpI" evidence="1">
    <location>
        <begin position="3"/>
        <end position="184"/>
    </location>
</feature>
<keyword evidence="3" id="KW-1185">Reference proteome</keyword>
<dbReference type="GeneID" id="17267484"/>
<dbReference type="EnsemblProtists" id="EOD21941">
    <property type="protein sequence ID" value="EOD21941"/>
    <property type="gene ID" value="EMIHUDRAFT_74744"/>
</dbReference>
<dbReference type="eggNOG" id="ENOG502S46I">
    <property type="taxonomic scope" value="Eukaryota"/>
</dbReference>
<dbReference type="RefSeq" id="XP_005774370.1">
    <property type="nucleotide sequence ID" value="XM_005774313.1"/>
</dbReference>
<dbReference type="PaxDb" id="2903-EOD15280"/>
<dbReference type="Gene3D" id="3.40.50.880">
    <property type="match status" value="1"/>
</dbReference>
<proteinExistence type="predicted"/>
<protein>
    <recommendedName>
        <fullName evidence="1">DJ-1/PfpI domain-containing protein</fullName>
    </recommendedName>
</protein>
<evidence type="ECO:0000313" key="3">
    <source>
        <dbReference type="Proteomes" id="UP000013827"/>
    </source>
</evidence>
<dbReference type="HOGENOM" id="CLU_000445_44_8_1"/>
<dbReference type="SUPFAM" id="SSF52317">
    <property type="entry name" value="Class I glutamine amidotransferase-like"/>
    <property type="match status" value="1"/>
</dbReference>
<evidence type="ECO:0000313" key="2">
    <source>
        <dbReference type="EnsemblProtists" id="EOD21941"/>
    </source>
</evidence>
<dbReference type="RefSeq" id="XP_005767709.1">
    <property type="nucleotide sequence ID" value="XM_005767652.1"/>
</dbReference>
<evidence type="ECO:0000259" key="1">
    <source>
        <dbReference type="Pfam" id="PF01965"/>
    </source>
</evidence>
<dbReference type="EnsemblProtists" id="EOD15280">
    <property type="protein sequence ID" value="EOD15280"/>
    <property type="gene ID" value="EMIHUDRAFT_66371"/>
</dbReference>
<dbReference type="OMA" id="DMIGPYE"/>
<reference evidence="3" key="1">
    <citation type="journal article" date="2013" name="Nature">
        <title>Pan genome of the phytoplankton Emiliania underpins its global distribution.</title>
        <authorList>
            <person name="Read B.A."/>
            <person name="Kegel J."/>
            <person name="Klute M.J."/>
            <person name="Kuo A."/>
            <person name="Lefebvre S.C."/>
            <person name="Maumus F."/>
            <person name="Mayer C."/>
            <person name="Miller J."/>
            <person name="Monier A."/>
            <person name="Salamov A."/>
            <person name="Young J."/>
            <person name="Aguilar M."/>
            <person name="Claverie J.M."/>
            <person name="Frickenhaus S."/>
            <person name="Gonzalez K."/>
            <person name="Herman E.K."/>
            <person name="Lin Y.C."/>
            <person name="Napier J."/>
            <person name="Ogata H."/>
            <person name="Sarno A.F."/>
            <person name="Shmutz J."/>
            <person name="Schroeder D."/>
            <person name="de Vargas C."/>
            <person name="Verret F."/>
            <person name="von Dassow P."/>
            <person name="Valentin K."/>
            <person name="Van de Peer Y."/>
            <person name="Wheeler G."/>
            <person name="Dacks J.B."/>
            <person name="Delwiche C.F."/>
            <person name="Dyhrman S.T."/>
            <person name="Glockner G."/>
            <person name="John U."/>
            <person name="Richards T."/>
            <person name="Worden A.Z."/>
            <person name="Zhang X."/>
            <person name="Grigoriev I.V."/>
            <person name="Allen A.E."/>
            <person name="Bidle K."/>
            <person name="Borodovsky M."/>
            <person name="Bowler C."/>
            <person name="Brownlee C."/>
            <person name="Cock J.M."/>
            <person name="Elias M."/>
            <person name="Gladyshev V.N."/>
            <person name="Groth M."/>
            <person name="Guda C."/>
            <person name="Hadaegh A."/>
            <person name="Iglesias-Rodriguez M.D."/>
            <person name="Jenkins J."/>
            <person name="Jones B.M."/>
            <person name="Lawson T."/>
            <person name="Leese F."/>
            <person name="Lindquist E."/>
            <person name="Lobanov A."/>
            <person name="Lomsadze A."/>
            <person name="Malik S.B."/>
            <person name="Marsh M.E."/>
            <person name="Mackinder L."/>
            <person name="Mock T."/>
            <person name="Mueller-Roeber B."/>
            <person name="Pagarete A."/>
            <person name="Parker M."/>
            <person name="Probert I."/>
            <person name="Quesneville H."/>
            <person name="Raines C."/>
            <person name="Rensing S.A."/>
            <person name="Riano-Pachon D.M."/>
            <person name="Richier S."/>
            <person name="Rokitta S."/>
            <person name="Shiraiwa Y."/>
            <person name="Soanes D.M."/>
            <person name="van der Giezen M."/>
            <person name="Wahlund T.M."/>
            <person name="Williams B."/>
            <person name="Wilson W."/>
            <person name="Wolfe G."/>
            <person name="Wurch L.L."/>
        </authorList>
    </citation>
    <scope>NUCLEOTIDE SEQUENCE</scope>
</reference>
<dbReference type="AlphaFoldDB" id="A0A0D3JEK6"/>